<protein>
    <recommendedName>
        <fullName evidence="9">C2H2-type domain-containing protein</fullName>
    </recommendedName>
</protein>
<evidence type="ECO:0000256" key="4">
    <source>
        <dbReference type="ARBA" id="ARBA00022771"/>
    </source>
</evidence>
<dbReference type="GO" id="GO:0008270">
    <property type="term" value="F:zinc ion binding"/>
    <property type="evidence" value="ECO:0007669"/>
    <property type="project" value="UniProtKB-KW"/>
</dbReference>
<keyword evidence="4 7" id="KW-0863">Zinc-finger</keyword>
<dbReference type="FunFam" id="3.30.160.60:FF:000624">
    <property type="entry name" value="zinc finger protein 697"/>
    <property type="match status" value="1"/>
</dbReference>
<evidence type="ECO:0000256" key="5">
    <source>
        <dbReference type="ARBA" id="ARBA00022833"/>
    </source>
</evidence>
<comment type="caution">
    <text evidence="10">The sequence shown here is derived from an EMBL/GenBank/DDBJ whole genome shotgun (WGS) entry which is preliminary data.</text>
</comment>
<dbReference type="FunFam" id="3.30.160.60:FF:000100">
    <property type="entry name" value="Zinc finger 45-like"/>
    <property type="match status" value="1"/>
</dbReference>
<dbReference type="InterPro" id="IPR050331">
    <property type="entry name" value="Zinc_finger"/>
</dbReference>
<dbReference type="EMBL" id="JAZGQO010000010">
    <property type="protein sequence ID" value="KAK6175104.1"/>
    <property type="molecule type" value="Genomic_DNA"/>
</dbReference>
<dbReference type="InterPro" id="IPR036236">
    <property type="entry name" value="Znf_C2H2_sf"/>
</dbReference>
<evidence type="ECO:0000256" key="3">
    <source>
        <dbReference type="ARBA" id="ARBA00022737"/>
    </source>
</evidence>
<dbReference type="Proteomes" id="UP001347796">
    <property type="component" value="Unassembled WGS sequence"/>
</dbReference>
<dbReference type="PROSITE" id="PS50157">
    <property type="entry name" value="ZINC_FINGER_C2H2_2"/>
    <property type="match status" value="8"/>
</dbReference>
<evidence type="ECO:0000256" key="7">
    <source>
        <dbReference type="PROSITE-ProRule" id="PRU00042"/>
    </source>
</evidence>
<dbReference type="Gene3D" id="3.30.160.60">
    <property type="entry name" value="Classic Zinc Finger"/>
    <property type="match status" value="8"/>
</dbReference>
<feature type="domain" description="C2H2-type" evidence="9">
    <location>
        <begin position="439"/>
        <end position="466"/>
    </location>
</feature>
<feature type="domain" description="C2H2-type" evidence="9">
    <location>
        <begin position="327"/>
        <end position="354"/>
    </location>
</feature>
<dbReference type="PANTHER" id="PTHR16515">
    <property type="entry name" value="PR DOMAIN ZINC FINGER PROTEIN"/>
    <property type="match status" value="1"/>
</dbReference>
<reference evidence="10 11" key="1">
    <citation type="submission" date="2024-01" db="EMBL/GenBank/DDBJ databases">
        <title>The genome of the rayed Mediterranean limpet Patella caerulea (Linnaeus, 1758).</title>
        <authorList>
            <person name="Anh-Thu Weber A."/>
            <person name="Halstead-Nussloch G."/>
        </authorList>
    </citation>
    <scope>NUCLEOTIDE SEQUENCE [LARGE SCALE GENOMIC DNA]</scope>
    <source>
        <strain evidence="10">AATW-2023a</strain>
        <tissue evidence="10">Whole specimen</tissue>
    </source>
</reference>
<evidence type="ECO:0000313" key="11">
    <source>
        <dbReference type="Proteomes" id="UP001347796"/>
    </source>
</evidence>
<dbReference type="GO" id="GO:0010468">
    <property type="term" value="P:regulation of gene expression"/>
    <property type="evidence" value="ECO:0007669"/>
    <property type="project" value="TreeGrafter"/>
</dbReference>
<proteinExistence type="predicted"/>
<dbReference type="InterPro" id="IPR013087">
    <property type="entry name" value="Znf_C2H2_type"/>
</dbReference>
<dbReference type="FunFam" id="3.30.160.60:FF:002061">
    <property type="entry name" value="Uncharacterized protein"/>
    <property type="match status" value="1"/>
</dbReference>
<dbReference type="GO" id="GO:0005634">
    <property type="term" value="C:nucleus"/>
    <property type="evidence" value="ECO:0007669"/>
    <property type="project" value="UniProtKB-SubCell"/>
</dbReference>
<sequence>MEEGVYAVEEIVKLFQSKVDETLTVFQYLPDDVKQEAWKYWQEVTKTLHNVVNKIKKPKKNLSTANLTDISEQSNQIPSHHSTFDKDSDINNIVADTTQTLLSLTNNEPRETTVTSNQISSISQPDGIVQNIHMNDISHLAAAHNDLNFDLLQEEPGLVDTNGKFLTPEGLQVVPVPQTGNLRTDGEQQPETDIYSGVKQTITDQNNSTYSNQTLTNNTTAGATESATQDSNKNINDEFEAEINLYDVENNRTEIHEENTDVNRKYPRRNRTSTKINSVYAYIDLKAEGAKEDRVKTDGKKDEKVKKNNKENVKKKKKSEIAEDGSITCDVCGLRLARAASIIAHRRQHTGDRPFKCQYCDKTFTTKANKIRHENTHNGIKPFKCPECSQGFAENKTLKAHMLRHSGEKPHSCPICGESFTQRSTLQHHIYRHTGHKGHLCDLCGKSFRQKSQLLTHQRRHQDKRPYNCDMCQRSFFTKGDLSRHALKHTNLRPFICDMCPKTFTRLQYLKEHKNLHKGIKPFACKECNKSFHESAALYRHSKSHRIAPDTTNTTEEQQQQTIIVTQDGREFEIPVVTTNLSNVLEGESQFADVYQITYLDHPVADMSASTQLQSTTVVTGIEDPIPTHLSSTIVEEADFSAINLLANATTQLIQ</sequence>
<keyword evidence="6" id="KW-0539">Nucleus</keyword>
<feature type="domain" description="C2H2-type" evidence="9">
    <location>
        <begin position="383"/>
        <end position="410"/>
    </location>
</feature>
<accession>A0AAN8JFF5</accession>
<dbReference type="Pfam" id="PF00096">
    <property type="entry name" value="zf-C2H2"/>
    <property type="match status" value="4"/>
</dbReference>
<feature type="domain" description="C2H2-type" evidence="9">
    <location>
        <begin position="411"/>
        <end position="438"/>
    </location>
</feature>
<keyword evidence="3" id="KW-0677">Repeat</keyword>
<feature type="domain" description="C2H2-type" evidence="9">
    <location>
        <begin position="355"/>
        <end position="382"/>
    </location>
</feature>
<evidence type="ECO:0000256" key="8">
    <source>
        <dbReference type="SAM" id="MobiDB-lite"/>
    </source>
</evidence>
<dbReference type="Pfam" id="PF13912">
    <property type="entry name" value="zf-C2H2_6"/>
    <property type="match status" value="1"/>
</dbReference>
<dbReference type="SUPFAM" id="SSF57667">
    <property type="entry name" value="beta-beta-alpha zinc fingers"/>
    <property type="match status" value="4"/>
</dbReference>
<keyword evidence="11" id="KW-1185">Reference proteome</keyword>
<dbReference type="Pfam" id="PF13894">
    <property type="entry name" value="zf-C2H2_4"/>
    <property type="match status" value="2"/>
</dbReference>
<dbReference type="FunFam" id="3.30.160.60:FF:000446">
    <property type="entry name" value="Zinc finger protein"/>
    <property type="match status" value="2"/>
</dbReference>
<keyword evidence="5" id="KW-0862">Zinc</keyword>
<evidence type="ECO:0000256" key="6">
    <source>
        <dbReference type="ARBA" id="ARBA00023242"/>
    </source>
</evidence>
<feature type="domain" description="C2H2-type" evidence="9">
    <location>
        <begin position="523"/>
        <end position="545"/>
    </location>
</feature>
<feature type="domain" description="C2H2-type" evidence="9">
    <location>
        <begin position="467"/>
        <end position="494"/>
    </location>
</feature>
<dbReference type="FunFam" id="3.30.160.60:FF:002343">
    <property type="entry name" value="Zinc finger protein 33A"/>
    <property type="match status" value="1"/>
</dbReference>
<evidence type="ECO:0000313" key="10">
    <source>
        <dbReference type="EMBL" id="KAK6175104.1"/>
    </source>
</evidence>
<organism evidence="10 11">
    <name type="scientific">Patella caerulea</name>
    <name type="common">Rayed Mediterranean limpet</name>
    <dbReference type="NCBI Taxonomy" id="87958"/>
    <lineage>
        <taxon>Eukaryota</taxon>
        <taxon>Metazoa</taxon>
        <taxon>Spiralia</taxon>
        <taxon>Lophotrochozoa</taxon>
        <taxon>Mollusca</taxon>
        <taxon>Gastropoda</taxon>
        <taxon>Patellogastropoda</taxon>
        <taxon>Patelloidea</taxon>
        <taxon>Patellidae</taxon>
        <taxon>Patella</taxon>
    </lineage>
</organism>
<keyword evidence="2" id="KW-0479">Metal-binding</keyword>
<feature type="region of interest" description="Disordered" evidence="8">
    <location>
        <begin position="291"/>
        <end position="319"/>
    </location>
</feature>
<evidence type="ECO:0000256" key="2">
    <source>
        <dbReference type="ARBA" id="ARBA00022723"/>
    </source>
</evidence>
<evidence type="ECO:0000256" key="1">
    <source>
        <dbReference type="ARBA" id="ARBA00004123"/>
    </source>
</evidence>
<dbReference type="AlphaFoldDB" id="A0AAN8JFF5"/>
<dbReference type="SMART" id="SM00355">
    <property type="entry name" value="ZnF_C2H2"/>
    <property type="match status" value="8"/>
</dbReference>
<comment type="subcellular location">
    <subcellularLocation>
        <location evidence="1">Nucleus</location>
    </subcellularLocation>
</comment>
<dbReference type="FunFam" id="3.30.160.60:FF:000065">
    <property type="entry name" value="B-cell CLL/lymphoma 6, member B"/>
    <property type="match status" value="1"/>
</dbReference>
<feature type="compositionally biased region" description="Basic and acidic residues" evidence="8">
    <location>
        <begin position="291"/>
        <end position="312"/>
    </location>
</feature>
<feature type="domain" description="C2H2-type" evidence="9">
    <location>
        <begin position="495"/>
        <end position="522"/>
    </location>
</feature>
<dbReference type="PANTHER" id="PTHR16515:SF66">
    <property type="entry name" value="C2H2-TYPE DOMAIN-CONTAINING PROTEIN"/>
    <property type="match status" value="1"/>
</dbReference>
<dbReference type="PROSITE" id="PS00028">
    <property type="entry name" value="ZINC_FINGER_C2H2_1"/>
    <property type="match status" value="8"/>
</dbReference>
<gene>
    <name evidence="10" type="ORF">SNE40_013636</name>
</gene>
<name>A0AAN8JFF5_PATCE</name>
<evidence type="ECO:0000259" key="9">
    <source>
        <dbReference type="PROSITE" id="PS50157"/>
    </source>
</evidence>